<accession>A0A8J5REG9</accession>
<comment type="caution">
    <text evidence="2">The sequence shown here is derived from an EMBL/GenBank/DDBJ whole genome shotgun (WGS) entry which is preliminary data.</text>
</comment>
<dbReference type="AlphaFoldDB" id="A0A8J5REG9"/>
<name>A0A8J5REG9_ZIZPA</name>
<sequence>MSEKKKQVPAVASTGCSALMSCLSIHRRAPPPPRGTVEGAALRPGQDAAGSDNATAEQYWKRVQLLEEEVRRLGKRLGQGEAYRARSSHVPSGAMAKRCISVGHGASDVQEMVKLEGGGYLHEIRRVTGVPWDSLSLQVSRPVVPENATSAPAVLDKMTETRAEELCEFLARMMPIEDIAGRKNPGTVICRSARLNSGDDFLETLLFKAMDKMERLVLEGLKIQMTSTAADSATTNGDGDRRKEATAAGSKDCMVYVVLIQVRDPKEGYVAIGDPMIGLMEAALESKDGKVKLEVQGVHVAGILFSTSRKRTIRGRAAMWSAFFRHCKGSHDGGGDGCRCSHGRSPNRAFQM</sequence>
<dbReference type="OrthoDB" id="640135at2759"/>
<dbReference type="PANTHER" id="PTHR33414">
    <property type="entry name" value="PROTEIN PLASTID MOVEMENT IMPAIRED 1-RELATED 1"/>
    <property type="match status" value="1"/>
</dbReference>
<keyword evidence="3" id="KW-1185">Reference proteome</keyword>
<protein>
    <submittedName>
        <fullName evidence="2">Uncharacterized protein</fullName>
    </submittedName>
</protein>
<dbReference type="EMBL" id="JAAALK010000287">
    <property type="protein sequence ID" value="KAG8057740.1"/>
    <property type="molecule type" value="Genomic_DNA"/>
</dbReference>
<dbReference type="PANTHER" id="PTHR33414:SF8">
    <property type="entry name" value="OS09G0559200 PROTEIN"/>
    <property type="match status" value="1"/>
</dbReference>
<reference evidence="2" key="1">
    <citation type="journal article" date="2021" name="bioRxiv">
        <title>Whole Genome Assembly and Annotation of Northern Wild Rice, Zizania palustris L., Supports a Whole Genome Duplication in the Zizania Genus.</title>
        <authorList>
            <person name="Haas M."/>
            <person name="Kono T."/>
            <person name="Macchietto M."/>
            <person name="Millas R."/>
            <person name="McGilp L."/>
            <person name="Shao M."/>
            <person name="Duquette J."/>
            <person name="Hirsch C.N."/>
            <person name="Kimball J."/>
        </authorList>
    </citation>
    <scope>NUCLEOTIDE SEQUENCE</scope>
    <source>
        <tissue evidence="2">Fresh leaf tissue</tissue>
    </source>
</reference>
<dbReference type="PROSITE" id="PS51257">
    <property type="entry name" value="PROKAR_LIPOPROTEIN"/>
    <property type="match status" value="1"/>
</dbReference>
<feature type="region of interest" description="Disordered" evidence="1">
    <location>
        <begin position="27"/>
        <end position="55"/>
    </location>
</feature>
<proteinExistence type="predicted"/>
<dbReference type="InterPro" id="IPR039614">
    <property type="entry name" value="PMI1-like"/>
</dbReference>
<organism evidence="2 3">
    <name type="scientific">Zizania palustris</name>
    <name type="common">Northern wild rice</name>
    <dbReference type="NCBI Taxonomy" id="103762"/>
    <lineage>
        <taxon>Eukaryota</taxon>
        <taxon>Viridiplantae</taxon>
        <taxon>Streptophyta</taxon>
        <taxon>Embryophyta</taxon>
        <taxon>Tracheophyta</taxon>
        <taxon>Spermatophyta</taxon>
        <taxon>Magnoliopsida</taxon>
        <taxon>Liliopsida</taxon>
        <taxon>Poales</taxon>
        <taxon>Poaceae</taxon>
        <taxon>BOP clade</taxon>
        <taxon>Oryzoideae</taxon>
        <taxon>Oryzeae</taxon>
        <taxon>Zizaniinae</taxon>
        <taxon>Zizania</taxon>
    </lineage>
</organism>
<evidence type="ECO:0000313" key="3">
    <source>
        <dbReference type="Proteomes" id="UP000729402"/>
    </source>
</evidence>
<dbReference type="Proteomes" id="UP000729402">
    <property type="component" value="Unassembled WGS sequence"/>
</dbReference>
<evidence type="ECO:0000256" key="1">
    <source>
        <dbReference type="SAM" id="MobiDB-lite"/>
    </source>
</evidence>
<gene>
    <name evidence="2" type="ORF">GUJ93_ZPchr0002g25070</name>
</gene>
<reference evidence="2" key="2">
    <citation type="submission" date="2021-02" db="EMBL/GenBank/DDBJ databases">
        <authorList>
            <person name="Kimball J.A."/>
            <person name="Haas M.W."/>
            <person name="Macchietto M."/>
            <person name="Kono T."/>
            <person name="Duquette J."/>
            <person name="Shao M."/>
        </authorList>
    </citation>
    <scope>NUCLEOTIDE SEQUENCE</scope>
    <source>
        <tissue evidence="2">Fresh leaf tissue</tissue>
    </source>
</reference>
<evidence type="ECO:0000313" key="2">
    <source>
        <dbReference type="EMBL" id="KAG8057740.1"/>
    </source>
</evidence>